<evidence type="ECO:0000256" key="1">
    <source>
        <dbReference type="SAM" id="MobiDB-lite"/>
    </source>
</evidence>
<organism evidence="2 3">
    <name type="scientific">Aspergillus campestris (strain IBT 28561)</name>
    <dbReference type="NCBI Taxonomy" id="1392248"/>
    <lineage>
        <taxon>Eukaryota</taxon>
        <taxon>Fungi</taxon>
        <taxon>Dikarya</taxon>
        <taxon>Ascomycota</taxon>
        <taxon>Pezizomycotina</taxon>
        <taxon>Eurotiomycetes</taxon>
        <taxon>Eurotiomycetidae</taxon>
        <taxon>Eurotiales</taxon>
        <taxon>Aspergillaceae</taxon>
        <taxon>Aspergillus</taxon>
        <taxon>Aspergillus subgen. Circumdati</taxon>
    </lineage>
</organism>
<feature type="region of interest" description="Disordered" evidence="1">
    <location>
        <begin position="122"/>
        <end position="214"/>
    </location>
</feature>
<dbReference type="VEuPathDB" id="FungiDB:P168DRAFT_335663"/>
<feature type="region of interest" description="Disordered" evidence="1">
    <location>
        <begin position="71"/>
        <end position="94"/>
    </location>
</feature>
<sequence length="214" mass="22753">MLLFRPLKRTSSNRFKAVAAPLKLSRYPFSTSSKNCSVWGCVLPNARSRTYRSTARSSSCALCAARPKSINTTSPSISTCPSSSASSSDSPLGGPSGLNIKLLVVRSPCTTPARCSAPTETPILLIRSRTRSSSPLSTIPQPHEQVSPTSQAQPSQPAHQPTPSTTKRPQHRSPPHEHCPRPDPPSQAPAKREQGRPRGRASRDSALPAGCVGG</sequence>
<comment type="caution">
    <text evidence="2">The sequence shown here is derived from an EMBL/GenBank/DDBJ whole genome shotgun (WGS) entry which is preliminary data.</text>
</comment>
<evidence type="ECO:0000313" key="3">
    <source>
        <dbReference type="Proteomes" id="UP000234254"/>
    </source>
</evidence>
<protein>
    <submittedName>
        <fullName evidence="2">Uncharacterized protein</fullName>
    </submittedName>
</protein>
<reference evidence="2" key="1">
    <citation type="submission" date="2016-12" db="EMBL/GenBank/DDBJ databases">
        <title>The genomes of Aspergillus section Nigri reveals drivers in fungal speciation.</title>
        <authorList>
            <consortium name="DOE Joint Genome Institute"/>
            <person name="Vesth T.C."/>
            <person name="Nybo J."/>
            <person name="Theobald S."/>
            <person name="Brandl J."/>
            <person name="Frisvad J.C."/>
            <person name="Nielsen K.F."/>
            <person name="Lyhne E.K."/>
            <person name="Kogle M.E."/>
            <person name="Kuo A."/>
            <person name="Riley R."/>
            <person name="Clum A."/>
            <person name="Nolan M."/>
            <person name="Lipzen A."/>
            <person name="Salamov A."/>
            <person name="Henrissat B."/>
            <person name="Wiebenga A."/>
            <person name="De vries R.P."/>
            <person name="Grigoriev I.V."/>
            <person name="Mortensen U.H."/>
            <person name="Andersen M.R."/>
            <person name="Baker S.E."/>
        </authorList>
    </citation>
    <scope>NUCLEOTIDE SEQUENCE</scope>
    <source>
        <strain evidence="2">IBT 28561</strain>
    </source>
</reference>
<feature type="compositionally biased region" description="Low complexity" evidence="1">
    <location>
        <begin position="122"/>
        <end position="140"/>
    </location>
</feature>
<gene>
    <name evidence="2" type="ORF">P168DRAFT_335663</name>
</gene>
<dbReference type="Proteomes" id="UP000234254">
    <property type="component" value="Unassembled WGS sequence"/>
</dbReference>
<dbReference type="RefSeq" id="XP_024689369.1">
    <property type="nucleotide sequence ID" value="XM_024841719.1"/>
</dbReference>
<feature type="compositionally biased region" description="Low complexity" evidence="1">
    <location>
        <begin position="71"/>
        <end position="93"/>
    </location>
</feature>
<dbReference type="AlphaFoldDB" id="A0A2I1CT35"/>
<dbReference type="GeneID" id="36549245"/>
<keyword evidence="3" id="KW-1185">Reference proteome</keyword>
<dbReference type="EMBL" id="MSFM01000013">
    <property type="protein sequence ID" value="PKY00775.1"/>
    <property type="molecule type" value="Genomic_DNA"/>
</dbReference>
<name>A0A2I1CT35_ASPC2</name>
<proteinExistence type="predicted"/>
<accession>A0A2I1CT35</accession>
<evidence type="ECO:0000313" key="2">
    <source>
        <dbReference type="EMBL" id="PKY00775.1"/>
    </source>
</evidence>
<feature type="compositionally biased region" description="Low complexity" evidence="1">
    <location>
        <begin position="147"/>
        <end position="166"/>
    </location>
</feature>